<dbReference type="Pfam" id="PF25954">
    <property type="entry name" value="Beta-barrel_RND_2"/>
    <property type="match status" value="1"/>
</dbReference>
<dbReference type="PROSITE" id="PS51257">
    <property type="entry name" value="PROKAR_LIPOPROTEIN"/>
    <property type="match status" value="1"/>
</dbReference>
<dbReference type="PANTHER" id="PTHR30469">
    <property type="entry name" value="MULTIDRUG RESISTANCE PROTEIN MDTA"/>
    <property type="match status" value="1"/>
</dbReference>
<dbReference type="NCBIfam" id="TIGR01730">
    <property type="entry name" value="RND_mfp"/>
    <property type="match status" value="1"/>
</dbReference>
<dbReference type="InterPro" id="IPR006143">
    <property type="entry name" value="RND_pump_MFP"/>
</dbReference>
<evidence type="ECO:0000259" key="3">
    <source>
        <dbReference type="Pfam" id="PF25973"/>
    </source>
</evidence>
<comment type="similarity">
    <text evidence="1">Belongs to the membrane fusion protein (MFP) (TC 8.A.1) family.</text>
</comment>
<dbReference type="AlphaFoldDB" id="A0A1T5JKH7"/>
<accession>A0A1T5JKH7</accession>
<dbReference type="Gene3D" id="2.40.420.20">
    <property type="match status" value="1"/>
</dbReference>
<protein>
    <submittedName>
        <fullName evidence="4">RND family efflux transporter, MFP subunit</fullName>
    </submittedName>
</protein>
<evidence type="ECO:0000313" key="5">
    <source>
        <dbReference type="Proteomes" id="UP000190961"/>
    </source>
</evidence>
<sequence>MKYTPFLLVMLLIASCTGNREQPQADQDSAVAVEVRTIATQKISGTISLSGTIEGKTTVRLGFLVPGKVEYIAKKEGELITQGQLLSQLEPTNYTLAQKLSTVQADATKDELDRLARMYKQGSVSESDYTQASFSWQQADLQQKLQQKNLTDTKLYSPLTGILLNKQVEVGEIIAAGTPLFVVADIKNVTVSAFIPEGELHQIKLGQSAEISIAALNKNFTGKVTEVGAIADATSRAFTIKIEIENNGMLIRPGMIAEVKLAGNQNETGILVPVELIVRDTDNQSYIYVSDRDKRKAFKRKVSLGKMLENKIQVISGLSAGEIIVTAGQSKLSDGINITVVK</sequence>
<dbReference type="RefSeq" id="WP_079685765.1">
    <property type="nucleotide sequence ID" value="NZ_FUZU01000001.1"/>
</dbReference>
<dbReference type="InterPro" id="IPR058647">
    <property type="entry name" value="BSH_CzcB-like"/>
</dbReference>
<dbReference type="STRING" id="688867.SAMN05660236_1211"/>
<evidence type="ECO:0000313" key="4">
    <source>
        <dbReference type="EMBL" id="SKC52097.1"/>
    </source>
</evidence>
<feature type="domain" description="CzcB-like barrel-sandwich hybrid" evidence="3">
    <location>
        <begin position="65"/>
        <end position="185"/>
    </location>
</feature>
<name>A0A1T5JKH7_9BACT</name>
<dbReference type="GO" id="GO:0015562">
    <property type="term" value="F:efflux transmembrane transporter activity"/>
    <property type="evidence" value="ECO:0007669"/>
    <property type="project" value="TreeGrafter"/>
</dbReference>
<feature type="domain" description="CusB-like beta-barrel" evidence="2">
    <location>
        <begin position="191"/>
        <end position="264"/>
    </location>
</feature>
<dbReference type="EMBL" id="FUZU01000001">
    <property type="protein sequence ID" value="SKC52097.1"/>
    <property type="molecule type" value="Genomic_DNA"/>
</dbReference>
<gene>
    <name evidence="4" type="ORF">SAMN05660236_1211</name>
</gene>
<organism evidence="4 5">
    <name type="scientific">Ohtaekwangia koreensis</name>
    <dbReference type="NCBI Taxonomy" id="688867"/>
    <lineage>
        <taxon>Bacteria</taxon>
        <taxon>Pseudomonadati</taxon>
        <taxon>Bacteroidota</taxon>
        <taxon>Cytophagia</taxon>
        <taxon>Cytophagales</taxon>
        <taxon>Fulvivirgaceae</taxon>
        <taxon>Ohtaekwangia</taxon>
    </lineage>
</organism>
<dbReference type="Pfam" id="PF25973">
    <property type="entry name" value="BSH_CzcB"/>
    <property type="match status" value="1"/>
</dbReference>
<dbReference type="InterPro" id="IPR058792">
    <property type="entry name" value="Beta-barrel_RND_2"/>
</dbReference>
<reference evidence="4 5" key="1">
    <citation type="submission" date="2017-02" db="EMBL/GenBank/DDBJ databases">
        <authorList>
            <person name="Peterson S.W."/>
        </authorList>
    </citation>
    <scope>NUCLEOTIDE SEQUENCE [LARGE SCALE GENOMIC DNA]</scope>
    <source>
        <strain evidence="4 5">DSM 25262</strain>
    </source>
</reference>
<dbReference type="Gene3D" id="2.40.30.170">
    <property type="match status" value="1"/>
</dbReference>
<evidence type="ECO:0000256" key="1">
    <source>
        <dbReference type="ARBA" id="ARBA00009477"/>
    </source>
</evidence>
<dbReference type="Gene3D" id="1.10.287.470">
    <property type="entry name" value="Helix hairpin bin"/>
    <property type="match status" value="1"/>
</dbReference>
<dbReference type="SUPFAM" id="SSF111369">
    <property type="entry name" value="HlyD-like secretion proteins"/>
    <property type="match status" value="1"/>
</dbReference>
<keyword evidence="5" id="KW-1185">Reference proteome</keyword>
<dbReference type="OrthoDB" id="9806939at2"/>
<dbReference type="FunFam" id="2.40.30.170:FF:000010">
    <property type="entry name" value="Efflux RND transporter periplasmic adaptor subunit"/>
    <property type="match status" value="1"/>
</dbReference>
<evidence type="ECO:0000259" key="2">
    <source>
        <dbReference type="Pfam" id="PF25954"/>
    </source>
</evidence>
<proteinExistence type="inferred from homology"/>
<dbReference type="Proteomes" id="UP000190961">
    <property type="component" value="Unassembled WGS sequence"/>
</dbReference>
<dbReference type="GO" id="GO:1990281">
    <property type="term" value="C:efflux pump complex"/>
    <property type="evidence" value="ECO:0007669"/>
    <property type="project" value="TreeGrafter"/>
</dbReference>
<dbReference type="Gene3D" id="2.40.50.100">
    <property type="match status" value="1"/>
</dbReference>